<keyword evidence="2" id="KW-1185">Reference proteome</keyword>
<sequence>MTDEQFDQFINKCYEELEDKQKKLFDIYNIGSYESYWFDQMTRTLQFKNNDKVMLEFKVLCIGTWAHQKNNWMWGWANESFTDEIREEASVLKGLKELTGYDVFEELGFQCDEIMAYEAVAMALSYLDALGMYKIPGGKSHLFLALLKNT</sequence>
<dbReference type="STRING" id="573061.Clocel_1437"/>
<name>D9SW46_CLOC7</name>
<dbReference type="eggNOG" id="ENOG50338AZ">
    <property type="taxonomic scope" value="Bacteria"/>
</dbReference>
<dbReference type="KEGG" id="ccb:Clocel_1437"/>
<evidence type="ECO:0000313" key="2">
    <source>
        <dbReference type="Proteomes" id="UP000002730"/>
    </source>
</evidence>
<dbReference type="HOGENOM" id="CLU_123911_1_0_9"/>
<dbReference type="RefSeq" id="WP_010075943.1">
    <property type="nucleotide sequence ID" value="NC_014393.1"/>
</dbReference>
<proteinExistence type="predicted"/>
<dbReference type="EMBL" id="CP002160">
    <property type="protein sequence ID" value="ADL51190.1"/>
    <property type="molecule type" value="Genomic_DNA"/>
</dbReference>
<dbReference type="Pfam" id="PF21813">
    <property type="entry name" value="DUF6882"/>
    <property type="match status" value="1"/>
</dbReference>
<dbReference type="AlphaFoldDB" id="D9SW46"/>
<evidence type="ECO:0000313" key="1">
    <source>
        <dbReference type="EMBL" id="ADL51190.1"/>
    </source>
</evidence>
<reference evidence="1 2" key="1">
    <citation type="submission" date="2010-08" db="EMBL/GenBank/DDBJ databases">
        <title>Complete sequence of Clostridium cellulovorans 743B.</title>
        <authorList>
            <consortium name="US DOE Joint Genome Institute"/>
            <person name="Lucas S."/>
            <person name="Copeland A."/>
            <person name="Lapidus A."/>
            <person name="Cheng J.-F."/>
            <person name="Bruce D."/>
            <person name="Goodwin L."/>
            <person name="Pitluck S."/>
            <person name="Chertkov O."/>
            <person name="Detter J.C."/>
            <person name="Han C."/>
            <person name="Tapia R."/>
            <person name="Land M."/>
            <person name="Hauser L."/>
            <person name="Chang Y.-J."/>
            <person name="Jeffries C."/>
            <person name="Kyrpides N."/>
            <person name="Ivanova N."/>
            <person name="Mikhailova N."/>
            <person name="Hemme C.L."/>
            <person name="Woyke T."/>
        </authorList>
    </citation>
    <scope>NUCLEOTIDE SEQUENCE [LARGE SCALE GENOMIC DNA]</scope>
    <source>
        <strain evidence="2">ATCC 35296 / DSM 3052 / OCM 3 / 743B</strain>
    </source>
</reference>
<accession>D9SW46</accession>
<dbReference type="OrthoDB" id="7859927at2"/>
<dbReference type="InterPro" id="IPR049249">
    <property type="entry name" value="DUF6882"/>
</dbReference>
<gene>
    <name evidence="1" type="ordered locus">Clocel_1437</name>
</gene>
<protein>
    <submittedName>
        <fullName evidence="1">Uncharacterized protein</fullName>
    </submittedName>
</protein>
<dbReference type="Proteomes" id="UP000002730">
    <property type="component" value="Chromosome"/>
</dbReference>
<organism evidence="1 2">
    <name type="scientific">Clostridium cellulovorans (strain ATCC 35296 / DSM 3052 / OCM 3 / 743B)</name>
    <dbReference type="NCBI Taxonomy" id="573061"/>
    <lineage>
        <taxon>Bacteria</taxon>
        <taxon>Bacillati</taxon>
        <taxon>Bacillota</taxon>
        <taxon>Clostridia</taxon>
        <taxon>Eubacteriales</taxon>
        <taxon>Clostridiaceae</taxon>
        <taxon>Clostridium</taxon>
    </lineage>
</organism>